<protein>
    <submittedName>
        <fullName evidence="2">Uncharacterized protein</fullName>
    </submittedName>
</protein>
<accession>A0ABV0X6F9</accession>
<keyword evidence="3" id="KW-1185">Reference proteome</keyword>
<dbReference type="EMBL" id="JAHRIM010091683">
    <property type="protein sequence ID" value="MEQ2277488.1"/>
    <property type="molecule type" value="Genomic_DNA"/>
</dbReference>
<evidence type="ECO:0000256" key="1">
    <source>
        <dbReference type="SAM" id="MobiDB-lite"/>
    </source>
</evidence>
<feature type="region of interest" description="Disordered" evidence="1">
    <location>
        <begin position="1"/>
        <end position="129"/>
    </location>
</feature>
<sequence>MLLRPTHPTANHSLVPGQGQEPQKEALEEGNHTQTPQVPQDTGHPPSRTAHLAAPSRLASPSTKPKPHVNQHCTLPSQDPSPEPGEPLNQRTGHRSQGLRSKEILVIPREPKSQHQTTLNDPPAPQGPT</sequence>
<dbReference type="Proteomes" id="UP001444071">
    <property type="component" value="Unassembled WGS sequence"/>
</dbReference>
<gene>
    <name evidence="2" type="ORF">XENORESO_003488</name>
</gene>
<reference evidence="2 3" key="1">
    <citation type="submission" date="2021-06" db="EMBL/GenBank/DDBJ databases">
        <authorList>
            <person name="Palmer J.M."/>
        </authorList>
    </citation>
    <scope>NUCLEOTIDE SEQUENCE [LARGE SCALE GENOMIC DNA]</scope>
    <source>
        <strain evidence="2 3">XR_2019</strain>
        <tissue evidence="2">Muscle</tissue>
    </source>
</reference>
<proteinExistence type="predicted"/>
<organism evidence="2 3">
    <name type="scientific">Xenotaenia resolanae</name>
    <dbReference type="NCBI Taxonomy" id="208358"/>
    <lineage>
        <taxon>Eukaryota</taxon>
        <taxon>Metazoa</taxon>
        <taxon>Chordata</taxon>
        <taxon>Craniata</taxon>
        <taxon>Vertebrata</taxon>
        <taxon>Euteleostomi</taxon>
        <taxon>Actinopterygii</taxon>
        <taxon>Neopterygii</taxon>
        <taxon>Teleostei</taxon>
        <taxon>Neoteleostei</taxon>
        <taxon>Acanthomorphata</taxon>
        <taxon>Ovalentaria</taxon>
        <taxon>Atherinomorphae</taxon>
        <taxon>Cyprinodontiformes</taxon>
        <taxon>Goodeidae</taxon>
        <taxon>Xenotaenia</taxon>
    </lineage>
</organism>
<evidence type="ECO:0000313" key="2">
    <source>
        <dbReference type="EMBL" id="MEQ2277488.1"/>
    </source>
</evidence>
<evidence type="ECO:0000313" key="3">
    <source>
        <dbReference type="Proteomes" id="UP001444071"/>
    </source>
</evidence>
<feature type="compositionally biased region" description="Basic and acidic residues" evidence="1">
    <location>
        <begin position="22"/>
        <end position="31"/>
    </location>
</feature>
<name>A0ABV0X6F9_9TELE</name>
<comment type="caution">
    <text evidence="2">The sequence shown here is derived from an EMBL/GenBank/DDBJ whole genome shotgun (WGS) entry which is preliminary data.</text>
</comment>